<dbReference type="Pfam" id="PF04445">
    <property type="entry name" value="SAM_MT"/>
    <property type="match status" value="1"/>
</dbReference>
<gene>
    <name evidence="1" type="primary">pcmT</name>
    <name evidence="1" type="ORF">CCAX7_39020</name>
</gene>
<protein>
    <submittedName>
        <fullName evidence="1">Uncharacterized protein</fullName>
    </submittedName>
</protein>
<name>A0A402D3S4_9BACT</name>
<dbReference type="PANTHER" id="PTHR36112:SF1">
    <property type="entry name" value="RIBOSOMAL RNA SMALL SUBUNIT METHYLTRANSFERASE J"/>
    <property type="match status" value="1"/>
</dbReference>
<dbReference type="InterPro" id="IPR029063">
    <property type="entry name" value="SAM-dependent_MTases_sf"/>
</dbReference>
<dbReference type="Gene3D" id="3.40.50.150">
    <property type="entry name" value="Vaccinia Virus protein VP39"/>
    <property type="match status" value="1"/>
</dbReference>
<dbReference type="SUPFAM" id="SSF53335">
    <property type="entry name" value="S-adenosyl-L-methionine-dependent methyltransferases"/>
    <property type="match status" value="1"/>
</dbReference>
<evidence type="ECO:0000313" key="2">
    <source>
        <dbReference type="Proteomes" id="UP000287394"/>
    </source>
</evidence>
<proteinExistence type="predicted"/>
<dbReference type="EMBL" id="AP025739">
    <property type="protein sequence ID" value="BDI31851.1"/>
    <property type="molecule type" value="Genomic_DNA"/>
</dbReference>
<dbReference type="AlphaFoldDB" id="A0A402D3S4"/>
<dbReference type="PANTHER" id="PTHR36112">
    <property type="entry name" value="RIBOSOMAL RNA SMALL SUBUNIT METHYLTRANSFERASE J"/>
    <property type="match status" value="1"/>
</dbReference>
<evidence type="ECO:0000313" key="1">
    <source>
        <dbReference type="EMBL" id="BDI31851.1"/>
    </source>
</evidence>
<dbReference type="KEGG" id="ccot:CCAX7_39020"/>
<dbReference type="OrthoDB" id="1653798at2"/>
<reference evidence="1 2" key="1">
    <citation type="journal article" date="2019" name="Int. J. Syst. Evol. Microbiol.">
        <title>Capsulimonas corticalis gen. nov., sp. nov., an aerobic capsulated bacterium, of a novel bacterial order, Capsulimonadales ord. nov., of the class Armatimonadia of the phylum Armatimonadetes.</title>
        <authorList>
            <person name="Li J."/>
            <person name="Kudo C."/>
            <person name="Tonouchi A."/>
        </authorList>
    </citation>
    <scope>NUCLEOTIDE SEQUENCE [LARGE SCALE GENOMIC DNA]</scope>
    <source>
        <strain evidence="1 2">AX-7</strain>
    </source>
</reference>
<dbReference type="InterPro" id="IPR007536">
    <property type="entry name" value="16SrRNA_methylTrfase_J"/>
</dbReference>
<accession>A0A402D3S4</accession>
<keyword evidence="2" id="KW-1185">Reference proteome</keyword>
<sequence>MTQSAIPLCVTTGVKGRPDLQERARALAHELGGVYYPREKDNIPEVLAATGAKRALVVTHTKLVLRDGDSEFEYSFHPNLAMLRGYNVTRGWRDLYVEAAALQPGESVLDCTLGFAGEATLAALMVGETGKVVGLESVPELAAVTRDGVSRFDLEPKILEEAMRRVHVVTASYRDYLREAPDASFDLVYFDPFFDERLPGSENSVSPLALFGNTEPLDTASIHEARRVARRRVVIKHPRRDALPPEIESLVEESVTGRKSRVVYKILPPLAAGLT</sequence>
<dbReference type="RefSeq" id="WP_119324117.1">
    <property type="nucleotide sequence ID" value="NZ_AP025739.1"/>
</dbReference>
<dbReference type="GO" id="GO:0008990">
    <property type="term" value="F:rRNA (guanine-N2-)-methyltransferase activity"/>
    <property type="evidence" value="ECO:0007669"/>
    <property type="project" value="InterPro"/>
</dbReference>
<dbReference type="Proteomes" id="UP000287394">
    <property type="component" value="Chromosome"/>
</dbReference>
<organism evidence="1 2">
    <name type="scientific">Capsulimonas corticalis</name>
    <dbReference type="NCBI Taxonomy" id="2219043"/>
    <lineage>
        <taxon>Bacteria</taxon>
        <taxon>Bacillati</taxon>
        <taxon>Armatimonadota</taxon>
        <taxon>Armatimonadia</taxon>
        <taxon>Capsulimonadales</taxon>
        <taxon>Capsulimonadaceae</taxon>
        <taxon>Capsulimonas</taxon>
    </lineage>
</organism>
<dbReference type="FunCoup" id="A0A402D3S4">
    <property type="interactions" value="1"/>
</dbReference>